<dbReference type="InterPro" id="IPR036513">
    <property type="entry name" value="STAS_dom_sf"/>
</dbReference>
<dbReference type="CDD" id="cd07041">
    <property type="entry name" value="STAS_RsbR_RsbS_like"/>
    <property type="match status" value="1"/>
</dbReference>
<reference evidence="2" key="1">
    <citation type="submission" date="2020-02" db="EMBL/GenBank/DDBJ databases">
        <authorList>
            <person name="Meier V. D."/>
        </authorList>
    </citation>
    <scope>NUCLEOTIDE SEQUENCE</scope>
    <source>
        <strain evidence="2">AVDCRST_MAG16</strain>
    </source>
</reference>
<proteinExistence type="predicted"/>
<dbReference type="InterPro" id="IPR002645">
    <property type="entry name" value="STAS_dom"/>
</dbReference>
<evidence type="ECO:0000313" key="2">
    <source>
        <dbReference type="EMBL" id="CAA9346921.1"/>
    </source>
</evidence>
<gene>
    <name evidence="2" type="ORF">AVDCRST_MAG16-2108</name>
</gene>
<dbReference type="PANTHER" id="PTHR33745">
    <property type="entry name" value="RSBT ANTAGONIST PROTEIN RSBS-RELATED"/>
    <property type="match status" value="1"/>
</dbReference>
<dbReference type="EMBL" id="CADCUE010000192">
    <property type="protein sequence ID" value="CAA9346921.1"/>
    <property type="molecule type" value="Genomic_DNA"/>
</dbReference>
<organism evidence="2">
    <name type="scientific">uncultured Frankineae bacterium</name>
    <dbReference type="NCBI Taxonomy" id="437475"/>
    <lineage>
        <taxon>Bacteria</taxon>
        <taxon>Bacillati</taxon>
        <taxon>Actinomycetota</taxon>
        <taxon>Actinomycetes</taxon>
        <taxon>Frankiales</taxon>
        <taxon>environmental samples</taxon>
    </lineage>
</organism>
<protein>
    <submittedName>
        <fullName evidence="2">RsbS, negative regulator of sigma-B</fullName>
    </submittedName>
</protein>
<sequence length="138" mass="14763">MIRTSPLLVSILRQGDHLLASINAALDDTEMQRFSDALVERIGAERCTGVIIDVAALDVLDSYGARTLGVLAEMARLRGAETVIVGVSPEIAFTMVRLGMSIANVHTALDLEQGLQVLARLTSRGGDVGPRWARPSLP</sequence>
<dbReference type="PANTHER" id="PTHR33745:SF1">
    <property type="entry name" value="RSBT ANTAGONIST PROTEIN RSBS"/>
    <property type="match status" value="1"/>
</dbReference>
<dbReference type="SUPFAM" id="SSF52091">
    <property type="entry name" value="SpoIIaa-like"/>
    <property type="match status" value="1"/>
</dbReference>
<dbReference type="PROSITE" id="PS50801">
    <property type="entry name" value="STAS"/>
    <property type="match status" value="1"/>
</dbReference>
<dbReference type="InterPro" id="IPR051932">
    <property type="entry name" value="Bact_StressResp_Reg"/>
</dbReference>
<feature type="domain" description="STAS" evidence="1">
    <location>
        <begin position="7"/>
        <end position="118"/>
    </location>
</feature>
<dbReference type="Pfam" id="PF01740">
    <property type="entry name" value="STAS"/>
    <property type="match status" value="1"/>
</dbReference>
<dbReference type="Gene3D" id="3.30.750.24">
    <property type="entry name" value="STAS domain"/>
    <property type="match status" value="1"/>
</dbReference>
<accession>A0A6J4M0X4</accession>
<evidence type="ECO:0000259" key="1">
    <source>
        <dbReference type="PROSITE" id="PS50801"/>
    </source>
</evidence>
<name>A0A6J4M0X4_9ACTN</name>
<dbReference type="AlphaFoldDB" id="A0A6J4M0X4"/>